<proteinExistence type="predicted"/>
<dbReference type="EMBL" id="ASRX01000002">
    <property type="protein sequence ID" value="EYF08666.1"/>
    <property type="molecule type" value="Genomic_DNA"/>
</dbReference>
<reference evidence="1 2" key="1">
    <citation type="submission" date="2013-05" db="EMBL/GenBank/DDBJ databases">
        <title>Genome assembly of Chondromyces apiculatus DSM 436.</title>
        <authorList>
            <person name="Sharma G."/>
            <person name="Khatri I."/>
            <person name="Kaur C."/>
            <person name="Mayilraj S."/>
            <person name="Subramanian S."/>
        </authorList>
    </citation>
    <scope>NUCLEOTIDE SEQUENCE [LARGE SCALE GENOMIC DNA]</scope>
    <source>
        <strain evidence="1 2">DSM 436</strain>
    </source>
</reference>
<organism evidence="1 2">
    <name type="scientific">Chondromyces apiculatus DSM 436</name>
    <dbReference type="NCBI Taxonomy" id="1192034"/>
    <lineage>
        <taxon>Bacteria</taxon>
        <taxon>Pseudomonadati</taxon>
        <taxon>Myxococcota</taxon>
        <taxon>Polyangia</taxon>
        <taxon>Polyangiales</taxon>
        <taxon>Polyangiaceae</taxon>
        <taxon>Chondromyces</taxon>
    </lineage>
</organism>
<comment type="caution">
    <text evidence="1">The sequence shown here is derived from an EMBL/GenBank/DDBJ whole genome shotgun (WGS) entry which is preliminary data.</text>
</comment>
<dbReference type="STRING" id="1192034.CAP_2527"/>
<dbReference type="AlphaFoldDB" id="A0A017TJ75"/>
<dbReference type="RefSeq" id="WP_156040362.1">
    <property type="nucleotide sequence ID" value="NZ_ASRX01000002.1"/>
</dbReference>
<keyword evidence="2" id="KW-1185">Reference proteome</keyword>
<evidence type="ECO:0000313" key="1">
    <source>
        <dbReference type="EMBL" id="EYF08666.1"/>
    </source>
</evidence>
<name>A0A017TJ75_9BACT</name>
<dbReference type="Proteomes" id="UP000019678">
    <property type="component" value="Unassembled WGS sequence"/>
</dbReference>
<gene>
    <name evidence="1" type="ORF">CAP_2527</name>
</gene>
<sequence>MVGVCSFKQRGEHGAMVFYKGHPSPKKHLVELCDLVEGTWKDGGGAAR</sequence>
<evidence type="ECO:0000313" key="2">
    <source>
        <dbReference type="Proteomes" id="UP000019678"/>
    </source>
</evidence>
<protein>
    <submittedName>
        <fullName evidence="1">Uncharacterized protein</fullName>
    </submittedName>
</protein>
<accession>A0A017TJ75</accession>